<protein>
    <submittedName>
        <fullName evidence="11">SusC/RagA family TonB-linked outer membrane protein</fullName>
    </submittedName>
</protein>
<dbReference type="GO" id="GO:0009279">
    <property type="term" value="C:cell outer membrane"/>
    <property type="evidence" value="ECO:0007669"/>
    <property type="project" value="UniProtKB-SubCell"/>
</dbReference>
<comment type="subcellular location">
    <subcellularLocation>
        <location evidence="1 7">Cell outer membrane</location>
        <topology evidence="1 7">Multi-pass membrane protein</topology>
    </subcellularLocation>
</comment>
<dbReference type="NCBIfam" id="TIGR04056">
    <property type="entry name" value="OMP_RagA_SusC"/>
    <property type="match status" value="1"/>
</dbReference>
<dbReference type="Proteomes" id="UP000273500">
    <property type="component" value="Unassembled WGS sequence"/>
</dbReference>
<evidence type="ECO:0000256" key="3">
    <source>
        <dbReference type="ARBA" id="ARBA00022452"/>
    </source>
</evidence>
<dbReference type="InterPro" id="IPR023996">
    <property type="entry name" value="TonB-dep_OMP_SusC/RagA"/>
</dbReference>
<dbReference type="InterPro" id="IPR036942">
    <property type="entry name" value="Beta-barrel_TonB_sf"/>
</dbReference>
<reference evidence="11 12" key="1">
    <citation type="submission" date="2018-12" db="EMBL/GenBank/DDBJ databases">
        <authorList>
            <person name="Feng G."/>
            <person name="Zhu H."/>
        </authorList>
    </citation>
    <scope>NUCLEOTIDE SEQUENCE [LARGE SCALE GENOMIC DNA]</scope>
    <source>
        <strain evidence="11 12">KCTC 12533</strain>
    </source>
</reference>
<keyword evidence="12" id="KW-1185">Reference proteome</keyword>
<evidence type="ECO:0000259" key="10">
    <source>
        <dbReference type="Pfam" id="PF07715"/>
    </source>
</evidence>
<keyword evidence="5 7" id="KW-0472">Membrane</keyword>
<dbReference type="Gene3D" id="2.170.130.10">
    <property type="entry name" value="TonB-dependent receptor, plug domain"/>
    <property type="match status" value="1"/>
</dbReference>
<keyword evidence="9" id="KW-0732">Signal</keyword>
<sequence length="883" mass="96499">MIRLYSLGLLLPLSIPALAQQPDTLILHRVGVAVQPDSLPSINYPILSGILSCSIAGVPIKPYYFTPLLPLQEQLRQVAGVQATPYSGAPGAQVAVRIRGAASLASNAQPLYVVDGVPVFQNTFRVNTTNMLGALVPAEVQELDNNPLMSIPSEDITSVEVLKGAYETALYGSQGLNGVIRITTKRGNTGKPRLRYTGYGGVQQARNRYELLDAQEYGALRNEVAERRNQPVPYTPAQLAAFGKGTDWQDELLRTAAVQEHHLGLSGGTATTRYYAAADYLNQQGVVLTSRLRRYAARAALNQQLSQHLHLEATGSFAQTEQRIPAYYALPNALLTPPTQSTTDNPRPGYYVNPLDLARQSYQAPAQQRLLAQLGVRYELTPGLTLDVRGSLEQATLRSRSYQPAFATMPAGENGNLTLTYRQLFLNPALRYAHSFGGERHAVTASLEAQRQDRNTTAEQATYTPGAGGMGGNGSREQYQLNFYQLTAGYTFDERYQVRGSLRRDGSSTFTSQDRWSWLPGAQVLWHAAKENFWNTAPARLDAWVGWGRTSGAGNQGRNFLQLPVPTGAGVGQTLPIFLPELTQQLDAGVEADLFNNHLTLTAQAYARRTTSTFYVPSSTLPAAGTTQDTYLRNRGLELTARSSWQAGKLQGSSQLAAALNRNRYESNTTIFYSSPYHRTLDGQPIGTFYGLRNQGLDATGNLRYQDVNGDGQFNFLDQQPLGSGLPRQLLSFSQQLTLGRFEAQLQADGMFGYQVYNTSLQALDATGGFTNSSSRVLSRWTPANTATEVPVAGTNLPVFSSYTLQSGNHVRLSALTVSYRVWEKEARNVQLWTSGLNLLVLSKYWGYDPNVSSAGSDNQQAGLDAGAYPVARTFLVGVRATL</sequence>
<proteinExistence type="inferred from homology"/>
<dbReference type="Gene3D" id="2.40.170.20">
    <property type="entry name" value="TonB-dependent receptor, beta-barrel domain"/>
    <property type="match status" value="1"/>
</dbReference>
<comment type="caution">
    <text evidence="11">The sequence shown here is derived from an EMBL/GenBank/DDBJ whole genome shotgun (WGS) entry which is preliminary data.</text>
</comment>
<evidence type="ECO:0000256" key="6">
    <source>
        <dbReference type="ARBA" id="ARBA00023237"/>
    </source>
</evidence>
<keyword evidence="2 7" id="KW-0813">Transport</keyword>
<gene>
    <name evidence="11" type="ORF">EI291_00790</name>
</gene>
<feature type="chain" id="PRO_5019506675" evidence="9">
    <location>
        <begin position="20"/>
        <end position="883"/>
    </location>
</feature>
<feature type="domain" description="TonB-dependent receptor plug" evidence="10">
    <location>
        <begin position="71"/>
        <end position="179"/>
    </location>
</feature>
<dbReference type="Pfam" id="PF07715">
    <property type="entry name" value="Plug"/>
    <property type="match status" value="1"/>
</dbReference>
<evidence type="ECO:0000256" key="7">
    <source>
        <dbReference type="PROSITE-ProRule" id="PRU01360"/>
    </source>
</evidence>
<evidence type="ECO:0000256" key="5">
    <source>
        <dbReference type="ARBA" id="ARBA00023136"/>
    </source>
</evidence>
<evidence type="ECO:0000256" key="1">
    <source>
        <dbReference type="ARBA" id="ARBA00004571"/>
    </source>
</evidence>
<dbReference type="InterPro" id="IPR039426">
    <property type="entry name" value="TonB-dep_rcpt-like"/>
</dbReference>
<evidence type="ECO:0000256" key="9">
    <source>
        <dbReference type="SAM" id="SignalP"/>
    </source>
</evidence>
<name>A0A428KW18_9BACT</name>
<dbReference type="InterPro" id="IPR012910">
    <property type="entry name" value="Plug_dom"/>
</dbReference>
<feature type="signal peptide" evidence="9">
    <location>
        <begin position="1"/>
        <end position="19"/>
    </location>
</feature>
<evidence type="ECO:0000256" key="2">
    <source>
        <dbReference type="ARBA" id="ARBA00022448"/>
    </source>
</evidence>
<dbReference type="SUPFAM" id="SSF56935">
    <property type="entry name" value="Porins"/>
    <property type="match status" value="1"/>
</dbReference>
<evidence type="ECO:0000256" key="8">
    <source>
        <dbReference type="SAM" id="MobiDB-lite"/>
    </source>
</evidence>
<accession>A0A428KW18</accession>
<dbReference type="RefSeq" id="WP_125417364.1">
    <property type="nucleotide sequence ID" value="NZ_RWIT01000001.1"/>
</dbReference>
<evidence type="ECO:0000256" key="4">
    <source>
        <dbReference type="ARBA" id="ARBA00022692"/>
    </source>
</evidence>
<feature type="region of interest" description="Disordered" evidence="8">
    <location>
        <begin position="449"/>
        <end position="474"/>
    </location>
</feature>
<dbReference type="EMBL" id="RWIT01000001">
    <property type="protein sequence ID" value="RSK50887.1"/>
    <property type="molecule type" value="Genomic_DNA"/>
</dbReference>
<keyword evidence="4 7" id="KW-0812">Transmembrane</keyword>
<dbReference type="AlphaFoldDB" id="A0A428KW18"/>
<organism evidence="11 12">
    <name type="scientific">Hymenobacter rigui</name>
    <dbReference type="NCBI Taxonomy" id="334424"/>
    <lineage>
        <taxon>Bacteria</taxon>
        <taxon>Pseudomonadati</taxon>
        <taxon>Bacteroidota</taxon>
        <taxon>Cytophagia</taxon>
        <taxon>Cytophagales</taxon>
        <taxon>Hymenobacteraceae</taxon>
        <taxon>Hymenobacter</taxon>
    </lineage>
</organism>
<keyword evidence="3 7" id="KW-1134">Transmembrane beta strand</keyword>
<comment type="similarity">
    <text evidence="7">Belongs to the TonB-dependent receptor family.</text>
</comment>
<keyword evidence="6 7" id="KW-0998">Cell outer membrane</keyword>
<evidence type="ECO:0000313" key="12">
    <source>
        <dbReference type="Proteomes" id="UP000273500"/>
    </source>
</evidence>
<dbReference type="PROSITE" id="PS52016">
    <property type="entry name" value="TONB_DEPENDENT_REC_3"/>
    <property type="match status" value="1"/>
</dbReference>
<dbReference type="InterPro" id="IPR037066">
    <property type="entry name" value="Plug_dom_sf"/>
</dbReference>
<dbReference type="OrthoDB" id="9768177at2"/>
<evidence type="ECO:0000313" key="11">
    <source>
        <dbReference type="EMBL" id="RSK50887.1"/>
    </source>
</evidence>